<gene>
    <name evidence="7 12" type="primary">pyrF</name>
    <name evidence="12" type="ORF">sL5_04350</name>
</gene>
<dbReference type="PROSITE" id="PS00156">
    <property type="entry name" value="OMPDECASE"/>
    <property type="match status" value="1"/>
</dbReference>
<feature type="active site" description="For OMPdecase activity" evidence="8">
    <location>
        <position position="68"/>
    </location>
</feature>
<evidence type="ECO:0000256" key="4">
    <source>
        <dbReference type="ARBA" id="ARBA00022975"/>
    </source>
</evidence>
<dbReference type="PANTHER" id="PTHR32119:SF2">
    <property type="entry name" value="OROTIDINE 5'-PHOSPHATE DECARBOXYLASE"/>
    <property type="match status" value="1"/>
</dbReference>
<dbReference type="Gene3D" id="3.20.20.70">
    <property type="entry name" value="Aldolase class I"/>
    <property type="match status" value="1"/>
</dbReference>
<evidence type="ECO:0000256" key="10">
    <source>
        <dbReference type="RuleBase" id="RU000512"/>
    </source>
</evidence>
<feature type="binding site" evidence="7 9">
    <location>
        <position position="189"/>
    </location>
    <ligand>
        <name>substrate</name>
    </ligand>
</feature>
<feature type="binding site" evidence="7">
    <location>
        <begin position="63"/>
        <end position="72"/>
    </location>
    <ligand>
        <name>substrate</name>
    </ligand>
</feature>
<feature type="binding site" evidence="7 9">
    <location>
        <position position="209"/>
    </location>
    <ligand>
        <name>substrate</name>
    </ligand>
</feature>
<evidence type="ECO:0000256" key="5">
    <source>
        <dbReference type="ARBA" id="ARBA00023239"/>
    </source>
</evidence>
<reference evidence="12 13" key="1">
    <citation type="journal article" date="2021" name="Microb. Ecol.">
        <title>Candidatus Mesenet longicola: Novel Endosymbionts of Brontispa longissima that Induce Cytoplasmic Incompatibility.</title>
        <authorList>
            <person name="Takano S."/>
            <person name="Gotoh Y."/>
            <person name="Hayashi T."/>
        </authorList>
    </citation>
    <scope>NUCLEOTIDE SEQUENCE [LARGE SCALE GENOMIC DNA]</scope>
    <source>
        <strain evidence="12">L5</strain>
    </source>
</reference>
<dbReference type="NCBIfam" id="NF001273">
    <property type="entry name" value="PRK00230.1"/>
    <property type="match status" value="1"/>
</dbReference>
<dbReference type="InterPro" id="IPR013785">
    <property type="entry name" value="Aldolase_TIM"/>
</dbReference>
<feature type="binding site" evidence="7 9">
    <location>
        <position position="120"/>
    </location>
    <ligand>
        <name>substrate</name>
    </ligand>
</feature>
<dbReference type="Pfam" id="PF00215">
    <property type="entry name" value="OMPdecase"/>
    <property type="match status" value="1"/>
</dbReference>
<dbReference type="InterPro" id="IPR047596">
    <property type="entry name" value="OMPdecase_bac"/>
</dbReference>
<accession>A0A8J3MQD9</accession>
<sequence>MVLKAMNPIICALDTQDIDQAVSLAKKLKSTVSMFKLGLEFFVANSISGVQRIMDLGIPIFLDLKLYDIPNTIAKTVEVIKSMNIAMLTLHLSGGAKMLKSALDAVSGSGINLVGVTVLTSMDNNDLLEVGINKTAKEQVAILAKIAKEVNLYGIVCSAWEIAEVRKICGNSIKIITPGIRLKSSTDDQKRTVTPKEAIELGADYIVIGRPITESCDPKHTVELILDSLQRKT</sequence>
<dbReference type="Proteomes" id="UP000637906">
    <property type="component" value="Unassembled WGS sequence"/>
</dbReference>
<evidence type="ECO:0000256" key="2">
    <source>
        <dbReference type="ARBA" id="ARBA00004861"/>
    </source>
</evidence>
<dbReference type="PANTHER" id="PTHR32119">
    <property type="entry name" value="OROTIDINE 5'-PHOSPHATE DECARBOXYLASE"/>
    <property type="match status" value="1"/>
</dbReference>
<dbReference type="SUPFAM" id="SSF51366">
    <property type="entry name" value="Ribulose-phoshate binding barrel"/>
    <property type="match status" value="1"/>
</dbReference>
<dbReference type="GO" id="GO:0044205">
    <property type="term" value="P:'de novo' UMP biosynthetic process"/>
    <property type="evidence" value="ECO:0007669"/>
    <property type="project" value="UniProtKB-UniRule"/>
</dbReference>
<dbReference type="NCBIfam" id="TIGR01740">
    <property type="entry name" value="pyrF"/>
    <property type="match status" value="1"/>
</dbReference>
<dbReference type="EMBL" id="BNGU01000014">
    <property type="protein sequence ID" value="GHM59442.1"/>
    <property type="molecule type" value="Genomic_DNA"/>
</dbReference>
<dbReference type="UniPathway" id="UPA00070">
    <property type="reaction ID" value="UER00120"/>
</dbReference>
<comment type="function">
    <text evidence="1 7">Catalyzes the decarboxylation of orotidine 5'-monophosphate (OMP) to uridine 5'-monophosphate (UMP).</text>
</comment>
<keyword evidence="4 7" id="KW-0665">Pyrimidine biosynthesis</keyword>
<dbReference type="EC" id="4.1.1.23" evidence="7"/>
<evidence type="ECO:0000256" key="1">
    <source>
        <dbReference type="ARBA" id="ARBA00002356"/>
    </source>
</evidence>
<dbReference type="InterPro" id="IPR014732">
    <property type="entry name" value="OMPdecase"/>
</dbReference>
<evidence type="ECO:0000256" key="7">
    <source>
        <dbReference type="HAMAP-Rule" id="MF_01200"/>
    </source>
</evidence>
<dbReference type="CDD" id="cd04725">
    <property type="entry name" value="OMP_decarboxylase_like"/>
    <property type="match status" value="1"/>
</dbReference>
<feature type="binding site" evidence="7 9">
    <location>
        <position position="36"/>
    </location>
    <ligand>
        <name>substrate</name>
    </ligand>
</feature>
<dbReference type="SMART" id="SM00934">
    <property type="entry name" value="OMPdecase"/>
    <property type="match status" value="1"/>
</dbReference>
<dbReference type="AlphaFoldDB" id="A0A8J3MQD9"/>
<feature type="binding site" evidence="7 9">
    <location>
        <position position="14"/>
    </location>
    <ligand>
        <name>substrate</name>
    </ligand>
</feature>
<feature type="active site" description="For OMPdecase activity" evidence="8">
    <location>
        <position position="65"/>
    </location>
</feature>
<dbReference type="InterPro" id="IPR018089">
    <property type="entry name" value="OMPdecase_AS"/>
</dbReference>
<dbReference type="InterPro" id="IPR001754">
    <property type="entry name" value="OMPdeCOase_dom"/>
</dbReference>
<comment type="caution">
    <text evidence="12">The sequence shown here is derived from an EMBL/GenBank/DDBJ whole genome shotgun (WGS) entry which is preliminary data.</text>
</comment>
<dbReference type="GO" id="GO:0006207">
    <property type="term" value="P:'de novo' pyrimidine nucleobase biosynthetic process"/>
    <property type="evidence" value="ECO:0007669"/>
    <property type="project" value="InterPro"/>
</dbReference>
<protein>
    <recommendedName>
        <fullName evidence="7">Orotidine 5'-phosphate decarboxylase</fullName>
        <ecNumber evidence="7">4.1.1.23</ecNumber>
    </recommendedName>
    <alternativeName>
        <fullName evidence="7">OMP decarboxylase</fullName>
        <shortName evidence="7">OMPDCase</shortName>
        <shortName evidence="7">OMPdecase</shortName>
    </alternativeName>
</protein>
<keyword evidence="3 7" id="KW-0210">Decarboxylase</keyword>
<evidence type="ECO:0000259" key="11">
    <source>
        <dbReference type="SMART" id="SM00934"/>
    </source>
</evidence>
<comment type="subunit">
    <text evidence="7">Homodimer.</text>
</comment>
<keyword evidence="5 7" id="KW-0456">Lyase</keyword>
<comment type="catalytic activity">
    <reaction evidence="6 7 10">
        <text>orotidine 5'-phosphate + H(+) = UMP + CO2</text>
        <dbReference type="Rhea" id="RHEA:11596"/>
        <dbReference type="ChEBI" id="CHEBI:15378"/>
        <dbReference type="ChEBI" id="CHEBI:16526"/>
        <dbReference type="ChEBI" id="CHEBI:57538"/>
        <dbReference type="ChEBI" id="CHEBI:57865"/>
        <dbReference type="EC" id="4.1.1.23"/>
    </reaction>
</comment>
<keyword evidence="13" id="KW-1185">Reference proteome</keyword>
<name>A0A8J3MQD9_9RICK</name>
<evidence type="ECO:0000256" key="3">
    <source>
        <dbReference type="ARBA" id="ARBA00022793"/>
    </source>
</evidence>
<feature type="binding site" evidence="7 9">
    <location>
        <position position="181"/>
    </location>
    <ligand>
        <name>substrate</name>
    </ligand>
</feature>
<dbReference type="GO" id="GO:0005829">
    <property type="term" value="C:cytosol"/>
    <property type="evidence" value="ECO:0007669"/>
    <property type="project" value="TreeGrafter"/>
</dbReference>
<dbReference type="HAMAP" id="MF_01200_B">
    <property type="entry name" value="OMPdecase_type1_B"/>
    <property type="match status" value="1"/>
</dbReference>
<comment type="pathway">
    <text evidence="2 7 10">Pyrimidine metabolism; UMP biosynthesis via de novo pathway; UMP from orotate: step 2/2.</text>
</comment>
<feature type="binding site" evidence="7 9">
    <location>
        <position position="210"/>
    </location>
    <ligand>
        <name>substrate</name>
    </ligand>
</feature>
<evidence type="ECO:0000256" key="8">
    <source>
        <dbReference type="PIRSR" id="PIRSR614732-1"/>
    </source>
</evidence>
<evidence type="ECO:0000313" key="13">
    <source>
        <dbReference type="Proteomes" id="UP000637906"/>
    </source>
</evidence>
<evidence type="ECO:0000256" key="6">
    <source>
        <dbReference type="ARBA" id="ARBA00049157"/>
    </source>
</evidence>
<feature type="active site" description="Proton donor" evidence="7">
    <location>
        <position position="65"/>
    </location>
</feature>
<comment type="similarity">
    <text evidence="7">Belongs to the OMP decarboxylase family. Type 1 subfamily.</text>
</comment>
<dbReference type="InterPro" id="IPR011060">
    <property type="entry name" value="RibuloseP-bd_barrel"/>
</dbReference>
<proteinExistence type="inferred from homology"/>
<feature type="domain" description="Orotidine 5'-phosphate decarboxylase" evidence="11">
    <location>
        <begin position="8"/>
        <end position="225"/>
    </location>
</feature>
<feature type="active site" description="For OMPdecase activity" evidence="8">
    <location>
        <position position="63"/>
    </location>
</feature>
<dbReference type="GO" id="GO:0004590">
    <property type="term" value="F:orotidine-5'-phosphate decarboxylase activity"/>
    <property type="evidence" value="ECO:0007669"/>
    <property type="project" value="UniProtKB-UniRule"/>
</dbReference>
<evidence type="ECO:0000256" key="9">
    <source>
        <dbReference type="PIRSR" id="PIRSR614732-2"/>
    </source>
</evidence>
<evidence type="ECO:0000313" key="12">
    <source>
        <dbReference type="EMBL" id="GHM59442.1"/>
    </source>
</evidence>
<organism evidence="12 13">
    <name type="scientific">Candidatus Mesenet longicola</name>
    <dbReference type="NCBI Taxonomy" id="1892558"/>
    <lineage>
        <taxon>Bacteria</taxon>
        <taxon>Pseudomonadati</taxon>
        <taxon>Pseudomonadota</taxon>
        <taxon>Alphaproteobacteria</taxon>
        <taxon>Rickettsiales</taxon>
        <taxon>Anaplasmataceae</taxon>
        <taxon>Candidatus Mesenet</taxon>
    </lineage>
</organism>